<comment type="caution">
    <text evidence="3">The sequence shown here is derived from an EMBL/GenBank/DDBJ whole genome shotgun (WGS) entry which is preliminary data.</text>
</comment>
<dbReference type="EMBL" id="JACOFW010000006">
    <property type="protein sequence ID" value="MBC3807156.1"/>
    <property type="molecule type" value="Genomic_DNA"/>
</dbReference>
<protein>
    <recommendedName>
        <fullName evidence="2">DUF4124 domain-containing protein</fullName>
    </recommendedName>
</protein>
<keyword evidence="4" id="KW-1185">Reference proteome</keyword>
<proteinExistence type="predicted"/>
<evidence type="ECO:0000313" key="4">
    <source>
        <dbReference type="Proteomes" id="UP000648257"/>
    </source>
</evidence>
<dbReference type="Pfam" id="PF13511">
    <property type="entry name" value="DUF4124"/>
    <property type="match status" value="1"/>
</dbReference>
<organism evidence="3 4">
    <name type="scientific">Undibacterium seohonense</name>
    <dbReference type="NCBI Taxonomy" id="1344950"/>
    <lineage>
        <taxon>Bacteria</taxon>
        <taxon>Pseudomonadati</taxon>
        <taxon>Pseudomonadota</taxon>
        <taxon>Betaproteobacteria</taxon>
        <taxon>Burkholderiales</taxon>
        <taxon>Oxalobacteraceae</taxon>
        <taxon>Undibacterium</taxon>
    </lineage>
</organism>
<evidence type="ECO:0000313" key="3">
    <source>
        <dbReference type="EMBL" id="MBC3807156.1"/>
    </source>
</evidence>
<name>A0ABR6X2S3_9BURK</name>
<feature type="coiled-coil region" evidence="1">
    <location>
        <begin position="68"/>
        <end position="206"/>
    </location>
</feature>
<feature type="domain" description="DUF4124" evidence="2">
    <location>
        <begin position="11"/>
        <end position="56"/>
    </location>
</feature>
<dbReference type="InterPro" id="IPR025392">
    <property type="entry name" value="DUF4124"/>
</dbReference>
<dbReference type="RefSeq" id="WP_186922247.1">
    <property type="nucleotide sequence ID" value="NZ_JACOFW010000006.1"/>
</dbReference>
<dbReference type="Proteomes" id="UP000648257">
    <property type="component" value="Unassembled WGS sequence"/>
</dbReference>
<reference evidence="3 4" key="1">
    <citation type="submission" date="2020-08" db="EMBL/GenBank/DDBJ databases">
        <title>Novel species isolated from subtropical streams in China.</title>
        <authorList>
            <person name="Lu H."/>
        </authorList>
    </citation>
    <scope>NUCLEOTIDE SEQUENCE [LARGE SCALE GENOMIC DNA]</scope>
    <source>
        <strain evidence="3 4">KACC 16656</strain>
    </source>
</reference>
<evidence type="ECO:0000256" key="1">
    <source>
        <dbReference type="SAM" id="Coils"/>
    </source>
</evidence>
<gene>
    <name evidence="3" type="ORF">H8K52_07335</name>
</gene>
<sequence length="207" mass="24042">MEKPIFSILGLLCVVTMDDAGADIFRCTNAQGKVLTSDRPIPECVTRGMKVYSNNGRFKHHILPPQSAEEKQKVAEELARKKNEELEEEERKKEERYMLAHYRSEADVEVARKRAVDVLSEKQRFAKEQLEALSQLILGLQDELKKSKKTTQEYDSIRRRADDLSANVNSTRKAIAFYEQEITRTNQEYEETLKRYRAVLSKSRRSN</sequence>
<keyword evidence="1" id="KW-0175">Coiled coil</keyword>
<evidence type="ECO:0000259" key="2">
    <source>
        <dbReference type="Pfam" id="PF13511"/>
    </source>
</evidence>
<accession>A0ABR6X2S3</accession>